<reference evidence="1 2" key="1">
    <citation type="submission" date="2015-06" db="EMBL/GenBank/DDBJ databases">
        <title>Draft genome sequence of an Alphaproteobacteria species associated to the Mediterranean sponge Oscarella lobularis.</title>
        <authorList>
            <person name="Jourda C."/>
            <person name="Santini S."/>
            <person name="Claverie J.-M."/>
        </authorList>
    </citation>
    <scope>NUCLEOTIDE SEQUENCE [LARGE SCALE GENOMIC DNA]</scope>
    <source>
        <strain evidence="1">IGS</strain>
    </source>
</reference>
<organism evidence="1 2">
    <name type="scientific">Candidatus Rhodobacter oscarellae</name>
    <dbReference type="NCBI Taxonomy" id="1675527"/>
    <lineage>
        <taxon>Bacteria</taxon>
        <taxon>Pseudomonadati</taxon>
        <taxon>Pseudomonadota</taxon>
        <taxon>Alphaproteobacteria</taxon>
        <taxon>Rhodobacterales</taxon>
        <taxon>Rhodobacter group</taxon>
        <taxon>Rhodobacter</taxon>
    </lineage>
</organism>
<accession>A0A0J9EAS3</accession>
<comment type="caution">
    <text evidence="1">The sequence shown here is derived from an EMBL/GenBank/DDBJ whole genome shotgun (WGS) entry which is preliminary data.</text>
</comment>
<dbReference type="EMBL" id="LFTY01000001">
    <property type="protein sequence ID" value="KMW59885.1"/>
    <property type="molecule type" value="Genomic_DNA"/>
</dbReference>
<dbReference type="InterPro" id="IPR021516">
    <property type="entry name" value="DUF3179"/>
</dbReference>
<evidence type="ECO:0000313" key="2">
    <source>
        <dbReference type="Proteomes" id="UP000037178"/>
    </source>
</evidence>
<keyword evidence="2" id="KW-1185">Reference proteome</keyword>
<sequence>MTAKTDLQVLLRRARMAATPGCVVAFRQCASSRVWAALCWPQSLGALSPDENVKPRCCILGIASAKQFRIEGTAVLRHLFAMAVTLCFPSNVLWGQDLAPLPDYVIAEFGAPPTIPEGPLVATVNEALDEVLAIAVNQSDWSPANTKAFDTLARTHDPRLVWIITDMQRFAWRPEFRAALTRVAATILDTAFSSGRLRQQIINKMIAWDMPAYPGYLAHKRSVFTNYVPGWDEIFVEGDIAWQLVDWGGVNIDARPYDTTDNVCHCIPAVDNPEVSTAKEATWLADDEIIFGIVVNGQARAYPRRIMEVREMVNDTLGGRDLGIPYCTLCGAAQAFFTDRLPAGVKRPILRTSGLLIRSNKVMYDIETHSVFDTFLGKAVTGPLADIGLQLEQATVITSDWGSWRLAYPNTTVMVEALALGRDFNLRETRDANGPIFPIGDVDPRLPVHEDIIGTITDNGTPVAFPRAAAVAALVAGQEVSFEDVRLELSAGGVRATKSKGEELMSHEAFWFAWSQFYSETVLWAE</sequence>
<name>A0A0J9EAS3_9RHOB</name>
<dbReference type="AlphaFoldDB" id="A0A0J9EAS3"/>
<dbReference type="Pfam" id="PF11376">
    <property type="entry name" value="DUF3179"/>
    <property type="match status" value="1"/>
</dbReference>
<proteinExistence type="predicted"/>
<dbReference type="Proteomes" id="UP000037178">
    <property type="component" value="Unassembled WGS sequence"/>
</dbReference>
<evidence type="ECO:0008006" key="3">
    <source>
        <dbReference type="Google" id="ProtNLM"/>
    </source>
</evidence>
<protein>
    <recommendedName>
        <fullName evidence="3">DUF3179 domain-containing protein</fullName>
    </recommendedName>
</protein>
<evidence type="ECO:0000313" key="1">
    <source>
        <dbReference type="EMBL" id="KMW59885.1"/>
    </source>
</evidence>
<dbReference type="STRING" id="1675527.AIOL_000034"/>
<gene>
    <name evidence="1" type="ORF">AIOL_000034</name>
</gene>
<dbReference type="PATRIC" id="fig|1675527.3.peg.49"/>